<comment type="function">
    <text evidence="2">May be involved in the turnover of nuclear polyadenylated (pA+) RNA.</text>
</comment>
<feature type="region of interest" description="Disordered" evidence="5">
    <location>
        <begin position="506"/>
        <end position="542"/>
    </location>
</feature>
<evidence type="ECO:0000259" key="7">
    <source>
        <dbReference type="PROSITE" id="PS50103"/>
    </source>
</evidence>
<evidence type="ECO:0000256" key="5">
    <source>
        <dbReference type="SAM" id="MobiDB-lite"/>
    </source>
</evidence>
<dbReference type="Gene3D" id="1.20.1390.10">
    <property type="entry name" value="PWI domain"/>
    <property type="match status" value="1"/>
</dbReference>
<dbReference type="FunFam" id="3.30.70.330:FF:000647">
    <property type="entry name" value="CCCH zinc finger and RRM domain protein"/>
    <property type="match status" value="1"/>
</dbReference>
<feature type="region of interest" description="Disordered" evidence="5">
    <location>
        <begin position="302"/>
        <end position="354"/>
    </location>
</feature>
<dbReference type="InterPro" id="IPR045137">
    <property type="entry name" value="RBM26/27"/>
</dbReference>
<feature type="domain" description="C3H1-type" evidence="7">
    <location>
        <begin position="263"/>
        <end position="291"/>
    </location>
</feature>
<dbReference type="Pfam" id="PF01480">
    <property type="entry name" value="PWI"/>
    <property type="match status" value="1"/>
</dbReference>
<feature type="region of interest" description="Disordered" evidence="5">
    <location>
        <begin position="240"/>
        <end position="263"/>
    </location>
</feature>
<feature type="compositionally biased region" description="Basic and acidic residues" evidence="5">
    <location>
        <begin position="527"/>
        <end position="537"/>
    </location>
</feature>
<evidence type="ECO:0008006" key="10">
    <source>
        <dbReference type="Google" id="ProtNLM"/>
    </source>
</evidence>
<dbReference type="Gene3D" id="3.30.70.330">
    <property type="match status" value="1"/>
</dbReference>
<keyword evidence="1 3" id="KW-0694">RNA-binding</keyword>
<dbReference type="FunFam" id="1.20.1390.10:FF:000007">
    <property type="entry name" value="CCCH zinc finger and RRM domain protein"/>
    <property type="match status" value="1"/>
</dbReference>
<feature type="compositionally biased region" description="Acidic residues" evidence="5">
    <location>
        <begin position="737"/>
        <end position="749"/>
    </location>
</feature>
<name>A0A165HFW0_XYLHT</name>
<feature type="region of interest" description="Disordered" evidence="5">
    <location>
        <begin position="563"/>
        <end position="585"/>
    </location>
</feature>
<dbReference type="PANTHER" id="PTHR14398:SF0">
    <property type="entry name" value="ZINC FINGER PROTEIN SWM"/>
    <property type="match status" value="1"/>
</dbReference>
<dbReference type="GO" id="GO:0003723">
    <property type="term" value="F:RNA binding"/>
    <property type="evidence" value="ECO:0007669"/>
    <property type="project" value="UniProtKB-UniRule"/>
</dbReference>
<evidence type="ECO:0000256" key="1">
    <source>
        <dbReference type="ARBA" id="ARBA00022884"/>
    </source>
</evidence>
<dbReference type="InterPro" id="IPR000571">
    <property type="entry name" value="Znf_CCCH"/>
</dbReference>
<dbReference type="OrthoDB" id="443401at2759"/>
<sequence>MQFTDEEAVPLKKWVVKRLEDISDADSDVLADYVLALIRSDASEEEVRQASVESLEDFLKEHTASFVEDIFQSVNAKSFLPSHSPQPPQAYAPPTYPTAPAAPVHEGFSQHPVSSGANGKPDQSRKRPYNDRESAEPSDGRDLHYSRGGGERSTKQMRRGGGRGGRFDNSGSRNSWQGAPPSRDVPPQGLPGLIQTPNIGFQGMPQPPPGFPFDPSDPMTAILAMQAMGFPPLPGMSPFPTAGSPQGFGQSGQRSSGGGLPVKKVGQRCKDYDEKGYCGMGAMCPYEHGQEHIVVSSQSEEYDPHNSSIMTDIQSTSRNGHGGERGRGRGRGRNDRGGFASSRKGRSEYSIAGPNQDRSITTIVVEQIPEEQCNESTVRAFFSEFGNIQDITLQPYKRLAMVKYDDWASAKRAYDSPKVIFDNRFVKVYWFKPERHSTPTSASAKGDEPMIDLEEFGKKQAEVQKAHEEKMKRLKETEAAREELEKRREELLRNQQEEKKKLLERLAAKTGSKTPSASPGPTGEGASEERQTTDDKSGSQTEALRAQLAALEAEAKSLGLDTNLSEDSYSTRGRGRGRGVYRGRGGYIPRGRGYNPYSASYRGGWAGARGGRGGSSHKLDNRTKKVAVSGVEFDAAKDEGLRQYLLGVGEFEHIEHSPEKPNSQVITFKDRATAEKFLYTSSDIPGVGKVELSWVNTPLPPVSLPPKQPEQPSQDNDAQMGDGDATAADSARHADVDYDVADDDDRWMT</sequence>
<dbReference type="AlphaFoldDB" id="A0A165HFW0"/>
<evidence type="ECO:0000259" key="6">
    <source>
        <dbReference type="PROSITE" id="PS50102"/>
    </source>
</evidence>
<feature type="domain" description="RRM" evidence="6">
    <location>
        <begin position="361"/>
        <end position="433"/>
    </location>
</feature>
<dbReference type="GO" id="GO:0008270">
    <property type="term" value="F:zinc ion binding"/>
    <property type="evidence" value="ECO:0007669"/>
    <property type="project" value="UniProtKB-KW"/>
</dbReference>
<dbReference type="InterPro" id="IPR002483">
    <property type="entry name" value="PWI_dom"/>
</dbReference>
<reference evidence="8 9" key="1">
    <citation type="journal article" date="2016" name="Fungal Biol.">
        <title>The genome of Xylona heveae provides a window into fungal endophytism.</title>
        <authorList>
            <person name="Gazis R."/>
            <person name="Kuo A."/>
            <person name="Riley R."/>
            <person name="LaButti K."/>
            <person name="Lipzen A."/>
            <person name="Lin J."/>
            <person name="Amirebrahimi M."/>
            <person name="Hesse C.N."/>
            <person name="Spatafora J.W."/>
            <person name="Henrissat B."/>
            <person name="Hainaut M."/>
            <person name="Grigoriev I.V."/>
            <person name="Hibbett D.S."/>
        </authorList>
    </citation>
    <scope>NUCLEOTIDE SEQUENCE [LARGE SCALE GENOMIC DNA]</scope>
    <source>
        <strain evidence="8 9">TC161</strain>
    </source>
</reference>
<keyword evidence="4" id="KW-0479">Metal-binding</keyword>
<feature type="zinc finger region" description="C3H1-type" evidence="4">
    <location>
        <begin position="263"/>
        <end position="291"/>
    </location>
</feature>
<feature type="compositionally biased region" description="Polar residues" evidence="5">
    <location>
        <begin position="302"/>
        <end position="317"/>
    </location>
</feature>
<proteinExistence type="predicted"/>
<protein>
    <recommendedName>
        <fullName evidence="10">CCCH zinc finger and RRM domain-containing protein</fullName>
    </recommendedName>
</protein>
<feature type="region of interest" description="Disordered" evidence="5">
    <location>
        <begin position="79"/>
        <end position="212"/>
    </location>
</feature>
<dbReference type="OMA" id="ITYDSHA"/>
<dbReference type="EMBL" id="KV407457">
    <property type="protein sequence ID" value="KZF23450.1"/>
    <property type="molecule type" value="Genomic_DNA"/>
</dbReference>
<dbReference type="GeneID" id="28899385"/>
<dbReference type="SMART" id="SM00360">
    <property type="entry name" value="RRM"/>
    <property type="match status" value="1"/>
</dbReference>
<keyword evidence="4" id="KW-0862">Zinc</keyword>
<feature type="compositionally biased region" description="Pro residues" evidence="5">
    <location>
        <begin position="84"/>
        <end position="97"/>
    </location>
</feature>
<dbReference type="CDD" id="cd12257">
    <property type="entry name" value="RRM1_RBM26_like"/>
    <property type="match status" value="1"/>
</dbReference>
<dbReference type="InterPro" id="IPR035979">
    <property type="entry name" value="RBD_domain_sf"/>
</dbReference>
<dbReference type="STRING" id="1328760.A0A165HFW0"/>
<dbReference type="PANTHER" id="PTHR14398">
    <property type="entry name" value="RNA RECOGNITION RRM/RNP DOMAIN"/>
    <property type="match status" value="1"/>
</dbReference>
<feature type="compositionally biased region" description="Basic and acidic residues" evidence="5">
    <location>
        <begin position="122"/>
        <end position="154"/>
    </location>
</feature>
<dbReference type="InParanoid" id="A0A165HFW0"/>
<feature type="compositionally biased region" description="Low complexity" evidence="5">
    <location>
        <begin position="243"/>
        <end position="254"/>
    </location>
</feature>
<gene>
    <name evidence="8" type="ORF">L228DRAFT_260275</name>
</gene>
<dbReference type="Proteomes" id="UP000076632">
    <property type="component" value="Unassembled WGS sequence"/>
</dbReference>
<organism evidence="8 9">
    <name type="scientific">Xylona heveae (strain CBS 132557 / TC161)</name>
    <dbReference type="NCBI Taxonomy" id="1328760"/>
    <lineage>
        <taxon>Eukaryota</taxon>
        <taxon>Fungi</taxon>
        <taxon>Dikarya</taxon>
        <taxon>Ascomycota</taxon>
        <taxon>Pezizomycotina</taxon>
        <taxon>Xylonomycetes</taxon>
        <taxon>Xylonales</taxon>
        <taxon>Xylonaceae</taxon>
        <taxon>Xylona</taxon>
    </lineage>
</organism>
<evidence type="ECO:0000256" key="3">
    <source>
        <dbReference type="PROSITE-ProRule" id="PRU00176"/>
    </source>
</evidence>
<evidence type="ECO:0000256" key="4">
    <source>
        <dbReference type="PROSITE-ProRule" id="PRU00723"/>
    </source>
</evidence>
<dbReference type="InterPro" id="IPR000504">
    <property type="entry name" value="RRM_dom"/>
</dbReference>
<dbReference type="SUPFAM" id="SSF54928">
    <property type="entry name" value="RNA-binding domain, RBD"/>
    <property type="match status" value="1"/>
</dbReference>
<feature type="compositionally biased region" description="Basic and acidic residues" evidence="5">
    <location>
        <begin position="321"/>
        <end position="336"/>
    </location>
</feature>
<dbReference type="PROSITE" id="PS50102">
    <property type="entry name" value="RRM"/>
    <property type="match status" value="1"/>
</dbReference>
<dbReference type="GO" id="GO:0005634">
    <property type="term" value="C:nucleus"/>
    <property type="evidence" value="ECO:0007669"/>
    <property type="project" value="TreeGrafter"/>
</dbReference>
<dbReference type="RefSeq" id="XP_018189005.1">
    <property type="nucleotide sequence ID" value="XM_018334248.1"/>
</dbReference>
<dbReference type="InterPro" id="IPR012677">
    <property type="entry name" value="Nucleotide-bd_a/b_plait_sf"/>
</dbReference>
<feature type="region of interest" description="Disordered" evidence="5">
    <location>
        <begin position="697"/>
        <end position="749"/>
    </location>
</feature>
<accession>A0A165HFW0</accession>
<evidence type="ECO:0000256" key="2">
    <source>
        <dbReference type="ARBA" id="ARBA00043866"/>
    </source>
</evidence>
<keyword evidence="9" id="KW-1185">Reference proteome</keyword>
<feature type="compositionally biased region" description="Pro residues" evidence="5">
    <location>
        <begin position="698"/>
        <end position="709"/>
    </location>
</feature>
<evidence type="ECO:0000313" key="9">
    <source>
        <dbReference type="Proteomes" id="UP000076632"/>
    </source>
</evidence>
<dbReference type="PROSITE" id="PS50103">
    <property type="entry name" value="ZF_C3H1"/>
    <property type="match status" value="1"/>
</dbReference>
<dbReference type="Pfam" id="PF00076">
    <property type="entry name" value="RRM_1"/>
    <property type="match status" value="1"/>
</dbReference>
<evidence type="ECO:0000313" key="8">
    <source>
        <dbReference type="EMBL" id="KZF23450.1"/>
    </source>
</evidence>
<keyword evidence="4" id="KW-0863">Zinc-finger</keyword>